<keyword evidence="2" id="KW-0732">Signal</keyword>
<dbReference type="Proteomes" id="UP000747542">
    <property type="component" value="Unassembled WGS sequence"/>
</dbReference>
<protein>
    <submittedName>
        <fullName evidence="3">Uncharacterized protein</fullName>
    </submittedName>
</protein>
<dbReference type="OrthoDB" id="6371810at2759"/>
<dbReference type="AlphaFoldDB" id="A0A8J5MM66"/>
<evidence type="ECO:0000256" key="2">
    <source>
        <dbReference type="SAM" id="SignalP"/>
    </source>
</evidence>
<name>A0A8J5MM66_HOMAM</name>
<keyword evidence="1" id="KW-0472">Membrane</keyword>
<reference evidence="3" key="1">
    <citation type="journal article" date="2021" name="Sci. Adv.">
        <title>The American lobster genome reveals insights on longevity, neural, and immune adaptations.</title>
        <authorList>
            <person name="Polinski J.M."/>
            <person name="Zimin A.V."/>
            <person name="Clark K.F."/>
            <person name="Kohn A.B."/>
            <person name="Sadowski N."/>
            <person name="Timp W."/>
            <person name="Ptitsyn A."/>
            <person name="Khanna P."/>
            <person name="Romanova D.Y."/>
            <person name="Williams P."/>
            <person name="Greenwood S.J."/>
            <person name="Moroz L.L."/>
            <person name="Walt D.R."/>
            <person name="Bodnar A.G."/>
        </authorList>
    </citation>
    <scope>NUCLEOTIDE SEQUENCE</scope>
    <source>
        <strain evidence="3">GMGI-L3</strain>
    </source>
</reference>
<sequence length="221" mass="24121">MMKVATMCVVAAALFAVTLANPSATLASPTFPEVDSSKILQKRDYKTPGAPADSYSSEADNGFYYYYHPVEADGKKDEKCSIDKLLVPLVLITIFVGISTFSGLLSPILGKFTDLPTITIPELVIPKARDLAASAVSYIPWDSVDRVTLAVTEAVESEQCLPRLMCESGKYANGRSTALSLLEIFTPRRLQAHMKIFKDSALKNTDCTIYKCRHADGNKKA</sequence>
<keyword evidence="4" id="KW-1185">Reference proteome</keyword>
<accession>A0A8J5MM66</accession>
<feature type="chain" id="PRO_5035226544" evidence="2">
    <location>
        <begin position="21"/>
        <end position="221"/>
    </location>
</feature>
<proteinExistence type="predicted"/>
<feature type="signal peptide" evidence="2">
    <location>
        <begin position="1"/>
        <end position="20"/>
    </location>
</feature>
<evidence type="ECO:0000313" key="4">
    <source>
        <dbReference type="Proteomes" id="UP000747542"/>
    </source>
</evidence>
<dbReference type="EMBL" id="JAHLQT010039184">
    <property type="protein sequence ID" value="KAG7156307.1"/>
    <property type="molecule type" value="Genomic_DNA"/>
</dbReference>
<evidence type="ECO:0000256" key="1">
    <source>
        <dbReference type="SAM" id="Phobius"/>
    </source>
</evidence>
<comment type="caution">
    <text evidence="3">The sequence shown here is derived from an EMBL/GenBank/DDBJ whole genome shotgun (WGS) entry which is preliminary data.</text>
</comment>
<gene>
    <name evidence="3" type="ORF">Hamer_G006033</name>
</gene>
<keyword evidence="1" id="KW-1133">Transmembrane helix</keyword>
<evidence type="ECO:0000313" key="3">
    <source>
        <dbReference type="EMBL" id="KAG7156307.1"/>
    </source>
</evidence>
<organism evidence="3 4">
    <name type="scientific">Homarus americanus</name>
    <name type="common">American lobster</name>
    <dbReference type="NCBI Taxonomy" id="6706"/>
    <lineage>
        <taxon>Eukaryota</taxon>
        <taxon>Metazoa</taxon>
        <taxon>Ecdysozoa</taxon>
        <taxon>Arthropoda</taxon>
        <taxon>Crustacea</taxon>
        <taxon>Multicrustacea</taxon>
        <taxon>Malacostraca</taxon>
        <taxon>Eumalacostraca</taxon>
        <taxon>Eucarida</taxon>
        <taxon>Decapoda</taxon>
        <taxon>Pleocyemata</taxon>
        <taxon>Astacidea</taxon>
        <taxon>Nephropoidea</taxon>
        <taxon>Nephropidae</taxon>
        <taxon>Homarus</taxon>
    </lineage>
</organism>
<keyword evidence="1" id="KW-0812">Transmembrane</keyword>
<feature type="transmembrane region" description="Helical" evidence="1">
    <location>
        <begin position="85"/>
        <end position="105"/>
    </location>
</feature>